<dbReference type="RefSeq" id="WP_420826730.1">
    <property type="nucleotide sequence ID" value="NZ_JACHXI010000005.1"/>
</dbReference>
<dbReference type="InterPro" id="IPR007820">
    <property type="entry name" value="AbrB_fam"/>
</dbReference>
<evidence type="ECO:0000256" key="2">
    <source>
        <dbReference type="SAM" id="Phobius"/>
    </source>
</evidence>
<feature type="transmembrane region" description="Helical" evidence="2">
    <location>
        <begin position="157"/>
        <end position="175"/>
    </location>
</feature>
<dbReference type="PANTHER" id="PTHR38457:SF1">
    <property type="entry name" value="REGULATOR ABRB-RELATED"/>
    <property type="match status" value="1"/>
</dbReference>
<keyword evidence="2" id="KW-0472">Membrane</keyword>
<feature type="transmembrane region" description="Helical" evidence="2">
    <location>
        <begin position="94"/>
        <end position="116"/>
    </location>
</feature>
<feature type="transmembrane region" description="Helical" evidence="2">
    <location>
        <begin position="271"/>
        <end position="293"/>
    </location>
</feature>
<feature type="transmembrane region" description="Helical" evidence="2">
    <location>
        <begin position="242"/>
        <end position="259"/>
    </location>
</feature>
<dbReference type="PIRSF" id="PIRSF038991">
    <property type="entry name" value="Protein_AbrB"/>
    <property type="match status" value="1"/>
</dbReference>
<protein>
    <recommendedName>
        <fullName evidence="5">AbrB family transcriptional regulator</fullName>
    </recommendedName>
</protein>
<feature type="transmembrane region" description="Helical" evidence="2">
    <location>
        <begin position="67"/>
        <end position="88"/>
    </location>
</feature>
<reference evidence="3 4" key="1">
    <citation type="submission" date="2020-08" db="EMBL/GenBank/DDBJ databases">
        <title>Genomic Encyclopedia of Type Strains, Phase III (KMG-III): the genomes of soil and plant-associated and newly described type strains.</title>
        <authorList>
            <person name="Whitman W."/>
        </authorList>
    </citation>
    <scope>NUCLEOTIDE SEQUENCE [LARGE SCALE GENOMIC DNA]</scope>
    <source>
        <strain evidence="3 4">CECT 4462</strain>
    </source>
</reference>
<organism evidence="3 4">
    <name type="scientific">Azomonas macrocytogenes</name>
    <name type="common">Azotobacter macrocytogenes</name>
    <dbReference type="NCBI Taxonomy" id="69962"/>
    <lineage>
        <taxon>Bacteria</taxon>
        <taxon>Pseudomonadati</taxon>
        <taxon>Pseudomonadota</taxon>
        <taxon>Gammaproteobacteria</taxon>
        <taxon>Pseudomonadales</taxon>
        <taxon>Pseudomonadaceae</taxon>
        <taxon>Azomonas</taxon>
    </lineage>
</organism>
<dbReference type="AlphaFoldDB" id="A0A839T372"/>
<feature type="transmembrane region" description="Helical" evidence="2">
    <location>
        <begin position="218"/>
        <end position="236"/>
    </location>
</feature>
<name>A0A839T372_AZOMA</name>
<accession>A0A839T372</accession>
<evidence type="ECO:0000313" key="3">
    <source>
        <dbReference type="EMBL" id="MBB3103120.1"/>
    </source>
</evidence>
<sequence>MSQPLPSSSFGSWPASLQWLVLVSTAALGGQLLAWIGLPAAHFLGPMLVAIYLGVHGLRVRITRYPFQLSQGCIGILLAHSISLSVLGTLADSWFIIVLATLLTISLSGLVSLGLARFTDISSTTALWGMAPGAASAMVSLAEEHGADARAVATMQYVRVVCVVVLGSLVSHLFGIHEVIGQVQTVPLPEHQGPLNLALILAVVLLGLYAGSRIPAGALLLPMLIGGALQLVGVLHINLPDWMLALAYGTIGCYVGLRFDRATIQYIWRRLPAIVASTLVLIALCAVSAWGIAHLLDKDFLSVYLATSPGGLDAMAIIAIDTHADVGLVLAMQTLRLFCVVLLSIFLTRQLIRMTGSGHKQQLEKPQAKSAKPPPTAERCLHKTA</sequence>
<dbReference type="PANTHER" id="PTHR38457">
    <property type="entry name" value="REGULATOR ABRB-RELATED"/>
    <property type="match status" value="1"/>
</dbReference>
<dbReference type="NCBIfam" id="TIGR03082">
    <property type="entry name" value="Gneg_AbrB_dup"/>
    <property type="match status" value="2"/>
</dbReference>
<evidence type="ECO:0008006" key="5">
    <source>
        <dbReference type="Google" id="ProtNLM"/>
    </source>
</evidence>
<evidence type="ECO:0000256" key="1">
    <source>
        <dbReference type="SAM" id="MobiDB-lite"/>
    </source>
</evidence>
<feature type="region of interest" description="Disordered" evidence="1">
    <location>
        <begin position="358"/>
        <end position="385"/>
    </location>
</feature>
<dbReference type="EMBL" id="JACHXI010000005">
    <property type="protein sequence ID" value="MBB3103120.1"/>
    <property type="molecule type" value="Genomic_DNA"/>
</dbReference>
<keyword evidence="4" id="KW-1185">Reference proteome</keyword>
<gene>
    <name evidence="3" type="ORF">FHR87_001515</name>
</gene>
<proteinExistence type="predicted"/>
<keyword evidence="2" id="KW-1133">Transmembrane helix</keyword>
<feature type="transmembrane region" description="Helical" evidence="2">
    <location>
        <begin position="32"/>
        <end position="55"/>
    </location>
</feature>
<dbReference type="GO" id="GO:0016020">
    <property type="term" value="C:membrane"/>
    <property type="evidence" value="ECO:0007669"/>
    <property type="project" value="InterPro"/>
</dbReference>
<dbReference type="Pfam" id="PF05145">
    <property type="entry name" value="AbrB"/>
    <property type="match status" value="1"/>
</dbReference>
<evidence type="ECO:0000313" key="4">
    <source>
        <dbReference type="Proteomes" id="UP000549250"/>
    </source>
</evidence>
<feature type="transmembrane region" description="Helical" evidence="2">
    <location>
        <begin position="195"/>
        <end position="211"/>
    </location>
</feature>
<dbReference type="Proteomes" id="UP000549250">
    <property type="component" value="Unassembled WGS sequence"/>
</dbReference>
<dbReference type="GO" id="GO:0010468">
    <property type="term" value="P:regulation of gene expression"/>
    <property type="evidence" value="ECO:0007669"/>
    <property type="project" value="InterPro"/>
</dbReference>
<feature type="transmembrane region" description="Helical" evidence="2">
    <location>
        <begin position="335"/>
        <end position="352"/>
    </location>
</feature>
<comment type="caution">
    <text evidence="3">The sequence shown here is derived from an EMBL/GenBank/DDBJ whole genome shotgun (WGS) entry which is preliminary data.</text>
</comment>
<keyword evidence="2" id="KW-0812">Transmembrane</keyword>
<dbReference type="InterPro" id="IPR017516">
    <property type="entry name" value="AbrB_dup"/>
</dbReference>